<name>A0A9P0BN66_CHRIL</name>
<accession>A0A9P0BN66</accession>
<gene>
    <name evidence="2" type="ORF">CINC_LOCUS2139</name>
</gene>
<dbReference type="EMBL" id="LR824015">
    <property type="protein sequence ID" value="CAH0583147.1"/>
    <property type="molecule type" value="Genomic_DNA"/>
</dbReference>
<dbReference type="AlphaFoldDB" id="A0A9P0BN66"/>
<feature type="chain" id="PRO_5040412177" evidence="1">
    <location>
        <begin position="19"/>
        <end position="93"/>
    </location>
</feature>
<protein>
    <submittedName>
        <fullName evidence="2">Uncharacterized protein</fullName>
    </submittedName>
</protein>
<reference evidence="2" key="1">
    <citation type="submission" date="2021-12" db="EMBL/GenBank/DDBJ databases">
        <authorList>
            <person name="King R."/>
        </authorList>
    </citation>
    <scope>NUCLEOTIDE SEQUENCE</scope>
</reference>
<keyword evidence="3" id="KW-1185">Reference proteome</keyword>
<proteinExistence type="predicted"/>
<dbReference type="Proteomes" id="UP001154114">
    <property type="component" value="Chromosome 12"/>
</dbReference>
<feature type="signal peptide" evidence="1">
    <location>
        <begin position="1"/>
        <end position="18"/>
    </location>
</feature>
<evidence type="ECO:0000256" key="1">
    <source>
        <dbReference type="SAM" id="SignalP"/>
    </source>
</evidence>
<evidence type="ECO:0000313" key="3">
    <source>
        <dbReference type="Proteomes" id="UP001154114"/>
    </source>
</evidence>
<evidence type="ECO:0000313" key="2">
    <source>
        <dbReference type="EMBL" id="CAH0583147.1"/>
    </source>
</evidence>
<keyword evidence="1" id="KW-0732">Signal</keyword>
<organism evidence="2 3">
    <name type="scientific">Chrysodeixis includens</name>
    <name type="common">Soybean looper</name>
    <name type="synonym">Pseudoplusia includens</name>
    <dbReference type="NCBI Taxonomy" id="689277"/>
    <lineage>
        <taxon>Eukaryota</taxon>
        <taxon>Metazoa</taxon>
        <taxon>Ecdysozoa</taxon>
        <taxon>Arthropoda</taxon>
        <taxon>Hexapoda</taxon>
        <taxon>Insecta</taxon>
        <taxon>Pterygota</taxon>
        <taxon>Neoptera</taxon>
        <taxon>Endopterygota</taxon>
        <taxon>Lepidoptera</taxon>
        <taxon>Glossata</taxon>
        <taxon>Ditrysia</taxon>
        <taxon>Noctuoidea</taxon>
        <taxon>Noctuidae</taxon>
        <taxon>Plusiinae</taxon>
        <taxon>Chrysodeixis</taxon>
    </lineage>
</organism>
<sequence>MNKLFIVLLAVCLVSVNAFVKRDAPAGGATEQNYLEKIQKDLKGFSDQLGAQVQKAFDPETLKKGFEDVVKKAGEFSDQVKNAFDNNKPAKAA</sequence>
<dbReference type="OrthoDB" id="7399486at2759"/>